<dbReference type="EMBL" id="JAENGY010000714">
    <property type="protein sequence ID" value="KAG6957707.1"/>
    <property type="molecule type" value="Genomic_DNA"/>
</dbReference>
<proteinExistence type="predicted"/>
<evidence type="ECO:0000256" key="1">
    <source>
        <dbReference type="SAM" id="MobiDB-lite"/>
    </source>
</evidence>
<evidence type="ECO:0000313" key="3">
    <source>
        <dbReference type="Proteomes" id="UP000709295"/>
    </source>
</evidence>
<gene>
    <name evidence="2" type="ORF">JG688_00010850</name>
</gene>
<keyword evidence="3" id="KW-1185">Reference proteome</keyword>
<dbReference type="Proteomes" id="UP000709295">
    <property type="component" value="Unassembled WGS sequence"/>
</dbReference>
<comment type="caution">
    <text evidence="2">The sequence shown here is derived from an EMBL/GenBank/DDBJ whole genome shotgun (WGS) entry which is preliminary data.</text>
</comment>
<dbReference type="AlphaFoldDB" id="A0A8J5M326"/>
<organism evidence="2 3">
    <name type="scientific">Phytophthora aleatoria</name>
    <dbReference type="NCBI Taxonomy" id="2496075"/>
    <lineage>
        <taxon>Eukaryota</taxon>
        <taxon>Sar</taxon>
        <taxon>Stramenopiles</taxon>
        <taxon>Oomycota</taxon>
        <taxon>Peronosporomycetes</taxon>
        <taxon>Peronosporales</taxon>
        <taxon>Peronosporaceae</taxon>
        <taxon>Phytophthora</taxon>
    </lineage>
</organism>
<accession>A0A8J5M326</accession>
<feature type="region of interest" description="Disordered" evidence="1">
    <location>
        <begin position="1"/>
        <end position="26"/>
    </location>
</feature>
<evidence type="ECO:0000313" key="2">
    <source>
        <dbReference type="EMBL" id="KAG6957707.1"/>
    </source>
</evidence>
<sequence>MAPLKKGRKVPPGDSSDSVEPTQPKNASDFANGAYATLAVVPSLVGRTFTAWTDFFAFWDQFEREQCVVYRTRDYQTTKLYNRMRANHPERQVPDSFGYAFRKYVCTLGCKQKSRSTGKRAKRKERYRACKAALRVAVVRAGKSGVQ</sequence>
<feature type="non-terminal residue" evidence="2">
    <location>
        <position position="1"/>
    </location>
</feature>
<reference evidence="2" key="1">
    <citation type="submission" date="2021-01" db="EMBL/GenBank/DDBJ databases">
        <title>Phytophthora aleatoria, a newly-described species from Pinus radiata is distinct from Phytophthora cactorum isolates based on comparative genomics.</title>
        <authorList>
            <person name="Mcdougal R."/>
            <person name="Panda P."/>
            <person name="Williams N."/>
            <person name="Studholme D.J."/>
        </authorList>
    </citation>
    <scope>NUCLEOTIDE SEQUENCE</scope>
    <source>
        <strain evidence="2">NZFS 4037</strain>
    </source>
</reference>
<name>A0A8J5M326_9STRA</name>
<feature type="compositionally biased region" description="Polar residues" evidence="1">
    <location>
        <begin position="15"/>
        <end position="26"/>
    </location>
</feature>
<protein>
    <submittedName>
        <fullName evidence="2">Uncharacterized protein</fullName>
    </submittedName>
</protein>